<evidence type="ECO:0000256" key="3">
    <source>
        <dbReference type="ARBA" id="ARBA00022692"/>
    </source>
</evidence>
<feature type="transmembrane region" description="Helical" evidence="6">
    <location>
        <begin position="80"/>
        <end position="101"/>
    </location>
</feature>
<evidence type="ECO:0000256" key="6">
    <source>
        <dbReference type="SAM" id="Phobius"/>
    </source>
</evidence>
<keyword evidence="8" id="KW-1185">Reference proteome</keyword>
<dbReference type="PANTHER" id="PTHR31746">
    <property type="entry name" value="TRANSMEMBRANE PROTEIN 229 FAMILY MEMBER"/>
    <property type="match status" value="1"/>
</dbReference>
<keyword evidence="3 6" id="KW-0812">Transmembrane</keyword>
<accession>A0A3Q2Z1L6</accession>
<feature type="transmembrane region" description="Helical" evidence="6">
    <location>
        <begin position="49"/>
        <end position="68"/>
    </location>
</feature>
<dbReference type="Proteomes" id="UP000264820">
    <property type="component" value="Unplaced"/>
</dbReference>
<evidence type="ECO:0000313" key="7">
    <source>
        <dbReference type="Ensembl" id="ENSHCOP00000024524.1"/>
    </source>
</evidence>
<reference evidence="7" key="2">
    <citation type="submission" date="2025-09" db="UniProtKB">
        <authorList>
            <consortium name="Ensembl"/>
        </authorList>
    </citation>
    <scope>IDENTIFICATION</scope>
</reference>
<dbReference type="GO" id="GO:0016020">
    <property type="term" value="C:membrane"/>
    <property type="evidence" value="ECO:0007669"/>
    <property type="project" value="UniProtKB-SubCell"/>
</dbReference>
<keyword evidence="4 6" id="KW-1133">Transmembrane helix</keyword>
<keyword evidence="5 6" id="KW-0472">Membrane</keyword>
<dbReference type="PANTHER" id="PTHR31746:SF3">
    <property type="entry name" value="TRANSMEMBRANE PROTEIN 229B"/>
    <property type="match status" value="1"/>
</dbReference>
<name>A0A3Q2Z1L6_HIPCM</name>
<comment type="subcellular location">
    <subcellularLocation>
        <location evidence="1">Membrane</location>
        <topology evidence="1">Multi-pass membrane protein</topology>
    </subcellularLocation>
</comment>
<sequence length="185" mass="21693">MSILQPPSPLPALCRWYLYAIHGYVCEVLFTGCWDFALHRNWKLPGVTSLWAMFLYGTCILAIERMYLRLRDRINVVLRCIVYTLWTYAWELSMGLLLRRFKACPWDYSKFRYNFMGLVTAEYALPWFFAAYLVERLVVQNTLRLRYHDGSDDGWSDPVAGAIRAARRGEKRLRAGGVSGLFKWD</sequence>
<evidence type="ECO:0000313" key="8">
    <source>
        <dbReference type="Proteomes" id="UP000264820"/>
    </source>
</evidence>
<comment type="similarity">
    <text evidence="2">Belongs to the TMEM229 family.</text>
</comment>
<dbReference type="OMA" id="DGWSNHR"/>
<evidence type="ECO:0000256" key="2">
    <source>
        <dbReference type="ARBA" id="ARBA00006371"/>
    </source>
</evidence>
<evidence type="ECO:0000256" key="4">
    <source>
        <dbReference type="ARBA" id="ARBA00022989"/>
    </source>
</evidence>
<feature type="transmembrane region" description="Helical" evidence="6">
    <location>
        <begin position="16"/>
        <end position="37"/>
    </location>
</feature>
<dbReference type="GeneTree" id="ENSGT00390000010899"/>
<proteinExistence type="inferred from homology"/>
<organism evidence="7 8">
    <name type="scientific">Hippocampus comes</name>
    <name type="common">Tiger tail seahorse</name>
    <dbReference type="NCBI Taxonomy" id="109280"/>
    <lineage>
        <taxon>Eukaryota</taxon>
        <taxon>Metazoa</taxon>
        <taxon>Chordata</taxon>
        <taxon>Craniata</taxon>
        <taxon>Vertebrata</taxon>
        <taxon>Euteleostomi</taxon>
        <taxon>Actinopterygii</taxon>
        <taxon>Neopterygii</taxon>
        <taxon>Teleostei</taxon>
        <taxon>Neoteleostei</taxon>
        <taxon>Acanthomorphata</taxon>
        <taxon>Syngnathiaria</taxon>
        <taxon>Syngnathiformes</taxon>
        <taxon>Syngnathoidei</taxon>
        <taxon>Syngnathidae</taxon>
        <taxon>Hippocampus</taxon>
    </lineage>
</organism>
<feature type="transmembrane region" description="Helical" evidence="6">
    <location>
        <begin position="113"/>
        <end position="134"/>
    </location>
</feature>
<evidence type="ECO:0000256" key="5">
    <source>
        <dbReference type="ARBA" id="ARBA00023136"/>
    </source>
</evidence>
<dbReference type="Ensembl" id="ENSHCOT00000017807.1">
    <property type="protein sequence ID" value="ENSHCOP00000024524.1"/>
    <property type="gene ID" value="ENSHCOG00000013939.1"/>
</dbReference>
<protein>
    <submittedName>
        <fullName evidence="7">Transmembrane protein 229B</fullName>
    </submittedName>
</protein>
<dbReference type="AlphaFoldDB" id="A0A3Q2Z1L6"/>
<evidence type="ECO:0000256" key="1">
    <source>
        <dbReference type="ARBA" id="ARBA00004141"/>
    </source>
</evidence>
<dbReference type="Pfam" id="PF06541">
    <property type="entry name" value="ABC_trans_CmpB"/>
    <property type="match status" value="1"/>
</dbReference>
<dbReference type="InterPro" id="IPR010540">
    <property type="entry name" value="CmpB_TMEM229"/>
</dbReference>
<reference evidence="7" key="1">
    <citation type="submission" date="2025-08" db="UniProtKB">
        <authorList>
            <consortium name="Ensembl"/>
        </authorList>
    </citation>
    <scope>IDENTIFICATION</scope>
</reference>